<keyword evidence="2" id="KW-1185">Reference proteome</keyword>
<reference evidence="2" key="2">
    <citation type="submission" date="2015-01" db="EMBL/GenBank/DDBJ databases">
        <title>Evolutionary Origins and Diversification of the Mycorrhizal Mutualists.</title>
        <authorList>
            <consortium name="DOE Joint Genome Institute"/>
            <consortium name="Mycorrhizal Genomics Consortium"/>
            <person name="Kohler A."/>
            <person name="Kuo A."/>
            <person name="Nagy L.G."/>
            <person name="Floudas D."/>
            <person name="Copeland A."/>
            <person name="Barry K.W."/>
            <person name="Cichocki N."/>
            <person name="Veneault-Fourrey C."/>
            <person name="LaButti K."/>
            <person name="Lindquist E.A."/>
            <person name="Lipzen A."/>
            <person name="Lundell T."/>
            <person name="Morin E."/>
            <person name="Murat C."/>
            <person name="Riley R."/>
            <person name="Ohm R."/>
            <person name="Sun H."/>
            <person name="Tunlid A."/>
            <person name="Henrissat B."/>
            <person name="Grigoriev I.V."/>
            <person name="Hibbett D.S."/>
            <person name="Martin F."/>
        </authorList>
    </citation>
    <scope>NUCLEOTIDE SEQUENCE [LARGE SCALE GENOMIC DNA]</scope>
    <source>
        <strain evidence="2">UH-Slu-Lm8-n1</strain>
    </source>
</reference>
<organism evidence="1 2">
    <name type="scientific">Suillus luteus UH-Slu-Lm8-n1</name>
    <dbReference type="NCBI Taxonomy" id="930992"/>
    <lineage>
        <taxon>Eukaryota</taxon>
        <taxon>Fungi</taxon>
        <taxon>Dikarya</taxon>
        <taxon>Basidiomycota</taxon>
        <taxon>Agaricomycotina</taxon>
        <taxon>Agaricomycetes</taxon>
        <taxon>Agaricomycetidae</taxon>
        <taxon>Boletales</taxon>
        <taxon>Suillineae</taxon>
        <taxon>Suillaceae</taxon>
        <taxon>Suillus</taxon>
    </lineage>
</organism>
<protein>
    <submittedName>
        <fullName evidence="1">Uncharacterized protein</fullName>
    </submittedName>
</protein>
<reference evidence="1 2" key="1">
    <citation type="submission" date="2014-04" db="EMBL/GenBank/DDBJ databases">
        <authorList>
            <consortium name="DOE Joint Genome Institute"/>
            <person name="Kuo A."/>
            <person name="Ruytinx J."/>
            <person name="Rineau F."/>
            <person name="Colpaert J."/>
            <person name="Kohler A."/>
            <person name="Nagy L.G."/>
            <person name="Floudas D."/>
            <person name="Copeland A."/>
            <person name="Barry K.W."/>
            <person name="Cichocki N."/>
            <person name="Veneault-Fourrey C."/>
            <person name="LaButti K."/>
            <person name="Lindquist E.A."/>
            <person name="Lipzen A."/>
            <person name="Lundell T."/>
            <person name="Morin E."/>
            <person name="Murat C."/>
            <person name="Sun H."/>
            <person name="Tunlid A."/>
            <person name="Henrissat B."/>
            <person name="Grigoriev I.V."/>
            <person name="Hibbett D.S."/>
            <person name="Martin F."/>
            <person name="Nordberg H.P."/>
            <person name="Cantor M.N."/>
            <person name="Hua S.X."/>
        </authorList>
    </citation>
    <scope>NUCLEOTIDE SEQUENCE [LARGE SCALE GENOMIC DNA]</scope>
    <source>
        <strain evidence="1 2">UH-Slu-Lm8-n1</strain>
    </source>
</reference>
<dbReference type="OrthoDB" id="282152at2759"/>
<dbReference type="Proteomes" id="UP000054485">
    <property type="component" value="Unassembled WGS sequence"/>
</dbReference>
<dbReference type="HOGENOM" id="CLU_2943371_0_0_1"/>
<evidence type="ECO:0000313" key="2">
    <source>
        <dbReference type="Proteomes" id="UP000054485"/>
    </source>
</evidence>
<gene>
    <name evidence="1" type="ORF">CY34DRAFT_797745</name>
</gene>
<dbReference type="AlphaFoldDB" id="A0A0D0BH46"/>
<proteinExistence type="predicted"/>
<dbReference type="InParanoid" id="A0A0D0BH46"/>
<sequence>MGSEMLTGTLQFPCVHQNVLASDILSLVRATIHTRIFDFNSFSRVRTTSQSFYLAPLAHV</sequence>
<evidence type="ECO:0000313" key="1">
    <source>
        <dbReference type="EMBL" id="KIK48949.1"/>
    </source>
</evidence>
<dbReference type="EMBL" id="KN835135">
    <property type="protein sequence ID" value="KIK48949.1"/>
    <property type="molecule type" value="Genomic_DNA"/>
</dbReference>
<accession>A0A0D0BH46</accession>
<name>A0A0D0BH46_9AGAM</name>